<organism evidence="3 4">
    <name type="scientific">Clostridium polyendosporum</name>
    <dbReference type="NCBI Taxonomy" id="69208"/>
    <lineage>
        <taxon>Bacteria</taxon>
        <taxon>Bacillati</taxon>
        <taxon>Bacillota</taxon>
        <taxon>Clostridia</taxon>
        <taxon>Eubacteriales</taxon>
        <taxon>Clostridiaceae</taxon>
        <taxon>Clostridium</taxon>
    </lineage>
</organism>
<accession>A0A919S255</accession>
<dbReference type="Proteomes" id="UP000679179">
    <property type="component" value="Unassembled WGS sequence"/>
</dbReference>
<dbReference type="GO" id="GO:0016491">
    <property type="term" value="F:oxidoreductase activity"/>
    <property type="evidence" value="ECO:0007669"/>
    <property type="project" value="InterPro"/>
</dbReference>
<evidence type="ECO:0000313" key="4">
    <source>
        <dbReference type="Proteomes" id="UP000679179"/>
    </source>
</evidence>
<dbReference type="PANTHER" id="PTHR43734">
    <property type="entry name" value="PHYTOENE DESATURASE"/>
    <property type="match status" value="1"/>
</dbReference>
<feature type="domain" description="Amine oxidase" evidence="2">
    <location>
        <begin position="11"/>
        <end position="484"/>
    </location>
</feature>
<dbReference type="RefSeq" id="WP_212904650.1">
    <property type="nucleotide sequence ID" value="NZ_BOPZ01000025.1"/>
</dbReference>
<name>A0A919S255_9CLOT</name>
<evidence type="ECO:0000256" key="1">
    <source>
        <dbReference type="ARBA" id="ARBA00038322"/>
    </source>
</evidence>
<comment type="caution">
    <text evidence="3">The sequence shown here is derived from an EMBL/GenBank/DDBJ whole genome shotgun (WGS) entry which is preliminary data.</text>
</comment>
<dbReference type="InterPro" id="IPR036188">
    <property type="entry name" value="FAD/NAD-bd_sf"/>
</dbReference>
<dbReference type="PANTHER" id="PTHR43734:SF1">
    <property type="entry name" value="PHYTOENE DESATURASE"/>
    <property type="match status" value="1"/>
</dbReference>
<dbReference type="Gene3D" id="3.50.50.60">
    <property type="entry name" value="FAD/NAD(P)-binding domain"/>
    <property type="match status" value="2"/>
</dbReference>
<protein>
    <recommendedName>
        <fullName evidence="2">Amine oxidase domain-containing protein</fullName>
    </recommendedName>
</protein>
<gene>
    <name evidence="3" type="primary">crtH</name>
    <name evidence="3" type="ORF">CPJCM30710_26320</name>
</gene>
<dbReference type="InterPro" id="IPR002937">
    <property type="entry name" value="Amino_oxidase"/>
</dbReference>
<dbReference type="SUPFAM" id="SSF51905">
    <property type="entry name" value="FAD/NAD(P)-binding domain"/>
    <property type="match status" value="1"/>
</dbReference>
<evidence type="ECO:0000259" key="2">
    <source>
        <dbReference type="Pfam" id="PF01593"/>
    </source>
</evidence>
<dbReference type="EMBL" id="BOPZ01000025">
    <property type="protein sequence ID" value="GIM29966.1"/>
    <property type="molecule type" value="Genomic_DNA"/>
</dbReference>
<dbReference type="AlphaFoldDB" id="A0A919S255"/>
<reference evidence="3" key="1">
    <citation type="submission" date="2021-03" db="EMBL/GenBank/DDBJ databases">
        <title>Taxonomic study of Clostridium polyendosporum from meadow-gley soil under rice.</title>
        <authorList>
            <person name="Kobayashi H."/>
            <person name="Tanizawa Y."/>
            <person name="Yagura M."/>
        </authorList>
    </citation>
    <scope>NUCLEOTIDE SEQUENCE</scope>
    <source>
        <strain evidence="3">JCM 30710</strain>
    </source>
</reference>
<dbReference type="Pfam" id="PF01593">
    <property type="entry name" value="Amino_oxidase"/>
    <property type="match status" value="1"/>
</dbReference>
<comment type="similarity">
    <text evidence="1">Belongs to the carotenoid/retinoid oxidoreductase family. CrtN subfamily.</text>
</comment>
<keyword evidence="4" id="KW-1185">Reference proteome</keyword>
<proteinExistence type="inferred from homology"/>
<sequence>MKKIIIIGAGIGGLSAGIYGLKAGFDAEIYEMHTVPGGECTGWNRDGYHFDSCIHWLTGTKKDTQLYKMWCEVGALDNVEIYNHDYFTCYEKEGKKVYIYRDIEKLRTHLLDISPEDKNQIEELCNYTKRFQTCYVPADKPQDMMNFFDFLKMIKNMKSVLPLMSKLNKITVKEYLSRFKSSLIRGALLSSIMIDYYSSTALFFTLSTFTADNGGWPRGGSLAMSKRMAKRFEDLGGKITYGAKVGKIIVENNTATGIELLDGRIVKGDYIISATDADVTLSELLQNKYKDKKFEIMYSNPQDYPLPNCVQVSLGVNEDLSHIPHCISFPTTPFDIGGKVIDSLVIKHYYYEPDFAPKGKSVINCVLTNCDYDFWKKKRENISEYKAAKAEVAEEVMIRIVERFPELLGKFEVIDVTTPVTYERYCGAYRGAWMSFAITPKGKFISHSGILKGLNNFYMAGQWTLFPGGLPSALVSGKFAVQRICKNEKVPASLHLH</sequence>
<evidence type="ECO:0000313" key="3">
    <source>
        <dbReference type="EMBL" id="GIM29966.1"/>
    </source>
</evidence>